<dbReference type="RefSeq" id="WP_146784981.1">
    <property type="nucleotide sequence ID" value="NZ_BAABIO010000001.1"/>
</dbReference>
<accession>A0A5B8UHV0</accession>
<evidence type="ECO:0000313" key="1">
    <source>
        <dbReference type="EMBL" id="QEC55729.1"/>
    </source>
</evidence>
<sequence length="128" mass="14745">MTENEIAKVIVDVAFKIHNLFGPGLFESVYEELMEYELKKVFTNVRRQFAIALIHDELYIPTAFRADLLVENKVLIELKSIEICGALEFKQVRTYLNLTGYKLGLLINFNVPLIKNGIRRIVNGLEDD</sequence>
<reference evidence="1 2" key="1">
    <citation type="journal article" date="2015" name="Int. J. Syst. Evol. Microbiol.">
        <title>Flavisolibacter ginsenosidimutans sp. nov., with ginsenoside-converting activity isolated from soil used for cultivating ginseng.</title>
        <authorList>
            <person name="Zhao Y."/>
            <person name="Liu Q."/>
            <person name="Kang M.S."/>
            <person name="Jin F."/>
            <person name="Yu H."/>
            <person name="Im W.T."/>
        </authorList>
    </citation>
    <scope>NUCLEOTIDE SEQUENCE [LARGE SCALE GENOMIC DNA]</scope>
    <source>
        <strain evidence="1 2">Gsoil 636</strain>
    </source>
</reference>
<evidence type="ECO:0000313" key="2">
    <source>
        <dbReference type="Proteomes" id="UP000321204"/>
    </source>
</evidence>
<name>A0A5B8UHV0_9BACT</name>
<dbReference type="Pfam" id="PF13366">
    <property type="entry name" value="PDDEXK_3"/>
    <property type="match status" value="1"/>
</dbReference>
<dbReference type="OrthoDB" id="1119698at2"/>
<gene>
    <name evidence="1" type="ORF">FSB75_07440</name>
</gene>
<dbReference type="EMBL" id="CP042433">
    <property type="protein sequence ID" value="QEC55729.1"/>
    <property type="molecule type" value="Genomic_DNA"/>
</dbReference>
<dbReference type="Proteomes" id="UP000321204">
    <property type="component" value="Chromosome"/>
</dbReference>
<dbReference type="InterPro" id="IPR026350">
    <property type="entry name" value="GxxExxY"/>
</dbReference>
<keyword evidence="2" id="KW-1185">Reference proteome</keyword>
<organism evidence="1 2">
    <name type="scientific">Flavisolibacter ginsenosidimutans</name>
    <dbReference type="NCBI Taxonomy" id="661481"/>
    <lineage>
        <taxon>Bacteria</taxon>
        <taxon>Pseudomonadati</taxon>
        <taxon>Bacteroidota</taxon>
        <taxon>Chitinophagia</taxon>
        <taxon>Chitinophagales</taxon>
        <taxon>Chitinophagaceae</taxon>
        <taxon>Flavisolibacter</taxon>
    </lineage>
</organism>
<dbReference type="KEGG" id="fgg:FSB75_07440"/>
<dbReference type="NCBIfam" id="TIGR04256">
    <property type="entry name" value="GxxExxY"/>
    <property type="match status" value="1"/>
</dbReference>
<proteinExistence type="predicted"/>
<dbReference type="AlphaFoldDB" id="A0A5B8UHV0"/>
<protein>
    <submittedName>
        <fullName evidence="1">GxxExxY protein</fullName>
    </submittedName>
</protein>